<organism evidence="2 3">
    <name type="scientific">Amycolatopsis sulphurea</name>
    <dbReference type="NCBI Taxonomy" id="76022"/>
    <lineage>
        <taxon>Bacteria</taxon>
        <taxon>Bacillati</taxon>
        <taxon>Actinomycetota</taxon>
        <taxon>Actinomycetes</taxon>
        <taxon>Pseudonocardiales</taxon>
        <taxon>Pseudonocardiaceae</taxon>
        <taxon>Amycolatopsis</taxon>
    </lineage>
</organism>
<dbReference type="RefSeq" id="WP_211291891.1">
    <property type="nucleotide sequence ID" value="NZ_JBIAKZ010000002.1"/>
</dbReference>
<dbReference type="Proteomes" id="UP000243542">
    <property type="component" value="Unassembled WGS sequence"/>
</dbReference>
<accession>A0A2A9FBW5</accession>
<gene>
    <name evidence="2" type="ORF">ATK36_3340</name>
</gene>
<dbReference type="Pfam" id="PF01381">
    <property type="entry name" value="HTH_3"/>
    <property type="match status" value="1"/>
</dbReference>
<feature type="domain" description="HTH cro/C1-type" evidence="1">
    <location>
        <begin position="39"/>
        <end position="87"/>
    </location>
</feature>
<name>A0A2A9FBW5_9PSEU</name>
<dbReference type="InterPro" id="IPR010982">
    <property type="entry name" value="Lambda_DNA-bd_dom_sf"/>
</dbReference>
<evidence type="ECO:0000259" key="1">
    <source>
        <dbReference type="Pfam" id="PF01381"/>
    </source>
</evidence>
<dbReference type="GO" id="GO:0003677">
    <property type="term" value="F:DNA binding"/>
    <property type="evidence" value="ECO:0007669"/>
    <property type="project" value="InterPro"/>
</dbReference>
<proteinExistence type="predicted"/>
<dbReference type="CDD" id="cd00093">
    <property type="entry name" value="HTH_XRE"/>
    <property type="match status" value="1"/>
</dbReference>
<dbReference type="AlphaFoldDB" id="A0A2A9FBW5"/>
<sequence>MTGRRTRAPRDHITAGRWPAATLDGDHAAAVAQAVARRLAAAMQEHGWSIAELHRRAGVNRQTITNVLDGRVWTTIAVIADLERALDWELWPSARDSG</sequence>
<protein>
    <submittedName>
        <fullName evidence="2">Helix-turn-helix protein</fullName>
    </submittedName>
</protein>
<comment type="caution">
    <text evidence="2">The sequence shown here is derived from an EMBL/GenBank/DDBJ whole genome shotgun (WGS) entry which is preliminary data.</text>
</comment>
<dbReference type="Gene3D" id="1.10.260.40">
    <property type="entry name" value="lambda repressor-like DNA-binding domains"/>
    <property type="match status" value="1"/>
</dbReference>
<keyword evidence="3" id="KW-1185">Reference proteome</keyword>
<evidence type="ECO:0000313" key="2">
    <source>
        <dbReference type="EMBL" id="PFG48261.1"/>
    </source>
</evidence>
<dbReference type="EMBL" id="PDJK01000002">
    <property type="protein sequence ID" value="PFG48261.1"/>
    <property type="molecule type" value="Genomic_DNA"/>
</dbReference>
<evidence type="ECO:0000313" key="3">
    <source>
        <dbReference type="Proteomes" id="UP000243542"/>
    </source>
</evidence>
<reference evidence="2 3" key="1">
    <citation type="submission" date="2017-10" db="EMBL/GenBank/DDBJ databases">
        <title>Sequencing the genomes of 1000 actinobacteria strains.</title>
        <authorList>
            <person name="Klenk H.-P."/>
        </authorList>
    </citation>
    <scope>NUCLEOTIDE SEQUENCE [LARGE SCALE GENOMIC DNA]</scope>
    <source>
        <strain evidence="2 3">DSM 46092</strain>
    </source>
</reference>
<dbReference type="SUPFAM" id="SSF47413">
    <property type="entry name" value="lambda repressor-like DNA-binding domains"/>
    <property type="match status" value="1"/>
</dbReference>
<dbReference type="InterPro" id="IPR001387">
    <property type="entry name" value="Cro/C1-type_HTH"/>
</dbReference>